<reference evidence="1" key="1">
    <citation type="submission" date="2022-06" db="EMBL/GenBank/DDBJ databases">
        <title>Draft genome sequence of Streptomyces sp. RB6PN25 isolated from peat swamp forest in Thailand.</title>
        <authorList>
            <person name="Duangmal K."/>
            <person name="Klaysubun C."/>
        </authorList>
    </citation>
    <scope>NUCLEOTIDE SEQUENCE</scope>
    <source>
        <strain evidence="1">RB6PN25</strain>
    </source>
</reference>
<proteinExistence type="predicted"/>
<evidence type="ECO:0000313" key="1">
    <source>
        <dbReference type="EMBL" id="MCQ4080510.1"/>
    </source>
</evidence>
<dbReference type="Proteomes" id="UP001057702">
    <property type="component" value="Unassembled WGS sequence"/>
</dbReference>
<comment type="caution">
    <text evidence="1">The sequence shown here is derived from an EMBL/GenBank/DDBJ whole genome shotgun (WGS) entry which is preliminary data.</text>
</comment>
<protein>
    <submittedName>
        <fullName evidence="1">Uncharacterized protein</fullName>
    </submittedName>
</protein>
<organism evidence="1 2">
    <name type="scientific">Streptomyces humicola</name>
    <dbReference type="NCBI Taxonomy" id="2953240"/>
    <lineage>
        <taxon>Bacteria</taxon>
        <taxon>Bacillati</taxon>
        <taxon>Actinomycetota</taxon>
        <taxon>Actinomycetes</taxon>
        <taxon>Kitasatosporales</taxon>
        <taxon>Streptomycetaceae</taxon>
        <taxon>Streptomyces</taxon>
    </lineage>
</organism>
<keyword evidence="2" id="KW-1185">Reference proteome</keyword>
<sequence length="55" mass="6538">MGERVEYRDDQRVKQIGRIQEVQGKGKAARYSVLNEQTQKLDQCSEQDIERELER</sequence>
<dbReference type="RefSeq" id="WP_255919424.1">
    <property type="nucleotide sequence ID" value="NZ_JANFNG010000004.1"/>
</dbReference>
<dbReference type="EMBL" id="JANFNG010000004">
    <property type="protein sequence ID" value="MCQ4080510.1"/>
    <property type="molecule type" value="Genomic_DNA"/>
</dbReference>
<gene>
    <name evidence="1" type="ORF">NGB36_07820</name>
</gene>
<evidence type="ECO:0000313" key="2">
    <source>
        <dbReference type="Proteomes" id="UP001057702"/>
    </source>
</evidence>
<name>A0ABT1PVE1_9ACTN</name>
<accession>A0ABT1PVE1</accession>